<feature type="compositionally biased region" description="Polar residues" evidence="1">
    <location>
        <begin position="69"/>
        <end position="87"/>
    </location>
</feature>
<proteinExistence type="predicted"/>
<dbReference type="AlphaFoldDB" id="A0AAV5UQ74"/>
<gene>
    <name evidence="2" type="ORF">PENTCL1PPCAC_30492</name>
</gene>
<accession>A0AAV5UQ74</accession>
<evidence type="ECO:0000256" key="1">
    <source>
        <dbReference type="SAM" id="MobiDB-lite"/>
    </source>
</evidence>
<name>A0AAV5UQ74_9BILA</name>
<feature type="non-terminal residue" evidence="2">
    <location>
        <position position="247"/>
    </location>
</feature>
<protein>
    <recommendedName>
        <fullName evidence="4">Hydrolase</fullName>
    </recommendedName>
</protein>
<keyword evidence="3" id="KW-1185">Reference proteome</keyword>
<reference evidence="2" key="1">
    <citation type="submission" date="2023-10" db="EMBL/GenBank/DDBJ databases">
        <title>Genome assembly of Pristionchus species.</title>
        <authorList>
            <person name="Yoshida K."/>
            <person name="Sommer R.J."/>
        </authorList>
    </citation>
    <scope>NUCLEOTIDE SEQUENCE</scope>
    <source>
        <strain evidence="2">RS0144</strain>
    </source>
</reference>
<evidence type="ECO:0000313" key="2">
    <source>
        <dbReference type="EMBL" id="GMT08318.1"/>
    </source>
</evidence>
<comment type="caution">
    <text evidence="2">The sequence shown here is derived from an EMBL/GenBank/DDBJ whole genome shotgun (WGS) entry which is preliminary data.</text>
</comment>
<dbReference type="InterPro" id="IPR029058">
    <property type="entry name" value="AB_hydrolase_fold"/>
</dbReference>
<evidence type="ECO:0008006" key="4">
    <source>
        <dbReference type="Google" id="ProtNLM"/>
    </source>
</evidence>
<dbReference type="SUPFAM" id="SSF53474">
    <property type="entry name" value="alpha/beta-Hydrolases"/>
    <property type="match status" value="1"/>
</dbReference>
<dbReference type="PANTHER" id="PTHR11005">
    <property type="entry name" value="LYSOSOMAL ACID LIPASE-RELATED"/>
    <property type="match status" value="1"/>
</dbReference>
<evidence type="ECO:0000313" key="3">
    <source>
        <dbReference type="Proteomes" id="UP001432027"/>
    </source>
</evidence>
<dbReference type="EMBL" id="BTSX01000059">
    <property type="protein sequence ID" value="GMT08318.1"/>
    <property type="molecule type" value="Genomic_DNA"/>
</dbReference>
<dbReference type="Proteomes" id="UP001432027">
    <property type="component" value="Unassembled WGS sequence"/>
</dbReference>
<dbReference type="Gene3D" id="3.40.50.1820">
    <property type="entry name" value="alpha/beta hydrolase"/>
    <property type="match status" value="1"/>
</dbReference>
<sequence>MGRFRLPRYYQLHPQEEQEQEDVCRWPFTGRPLLPHLDHRRSKHSQKGPPLLRSRTCYWHPVSGSKSCSNRDFTSAGDTGGSLTRQPHGSRLLPLLQRPRNEESLLGIIAATGPMDQLDKSRLPLLLSHFPGGTSVKLVLHWLQLAAKANGYRVLTTGRREIWRRMERVPPLSMISLATVCQLLSSFSPADTLVNDDSIKQALSVIPQCAIVRARNLTGFGHFDFLWGTRARRKCITRIIKEMKRIE</sequence>
<feature type="region of interest" description="Disordered" evidence="1">
    <location>
        <begin position="69"/>
        <end position="89"/>
    </location>
</feature>
<organism evidence="2 3">
    <name type="scientific">Pristionchus entomophagus</name>
    <dbReference type="NCBI Taxonomy" id="358040"/>
    <lineage>
        <taxon>Eukaryota</taxon>
        <taxon>Metazoa</taxon>
        <taxon>Ecdysozoa</taxon>
        <taxon>Nematoda</taxon>
        <taxon>Chromadorea</taxon>
        <taxon>Rhabditida</taxon>
        <taxon>Rhabditina</taxon>
        <taxon>Diplogasteromorpha</taxon>
        <taxon>Diplogasteroidea</taxon>
        <taxon>Neodiplogasteridae</taxon>
        <taxon>Pristionchus</taxon>
    </lineage>
</organism>